<dbReference type="InterPro" id="IPR039448">
    <property type="entry name" value="Beta_helix"/>
</dbReference>
<dbReference type="SUPFAM" id="SSF51126">
    <property type="entry name" value="Pectin lyase-like"/>
    <property type="match status" value="2"/>
</dbReference>
<dbReference type="InterPro" id="IPR059226">
    <property type="entry name" value="Choice_anch_Q_dom"/>
</dbReference>
<dbReference type="EMBL" id="JACGXL010000005">
    <property type="protein sequence ID" value="MBA8889040.1"/>
    <property type="molecule type" value="Genomic_DNA"/>
</dbReference>
<comment type="caution">
    <text evidence="4">The sequence shown here is derived from an EMBL/GenBank/DDBJ whole genome shotgun (WGS) entry which is preliminary data.</text>
</comment>
<organism evidence="4 5">
    <name type="scientific">Dokdonella fugitiva</name>
    <dbReference type="NCBI Taxonomy" id="328517"/>
    <lineage>
        <taxon>Bacteria</taxon>
        <taxon>Pseudomonadati</taxon>
        <taxon>Pseudomonadota</taxon>
        <taxon>Gammaproteobacteria</taxon>
        <taxon>Lysobacterales</taxon>
        <taxon>Rhodanobacteraceae</taxon>
        <taxon>Dokdonella</taxon>
    </lineage>
</organism>
<accession>A0A839F7J6</accession>
<evidence type="ECO:0000256" key="1">
    <source>
        <dbReference type="SAM" id="MobiDB-lite"/>
    </source>
</evidence>
<evidence type="ECO:0000256" key="2">
    <source>
        <dbReference type="SAM" id="SignalP"/>
    </source>
</evidence>
<sequence>MAVDARISTACLYRRAFAALMLAAMAVAPVARAGSADYCADSFSALQDALQRARTSPLNIQVVQGTYHIGTSGSGIPIAAGANLRGGYTAGCAGRDIELGNTVIVGDFDLHPRGNLTIEGMTWHGGLTIYHDEDLDDPSVPDGSEIAIRRSAFVGDAEGGGIDVEWIADDDGATVRIVDSVVAGNSLATTASGISLYAANDESLSFELVNDTIVDNLQGDGVNAQISSSGALLYIDNTIIYGNSQGSHHDLVVDSPFFSLIDDDVGTHSYPSPIIPPIGLTGVDPKLDAQYRPIESPPSPVINTGSSDVRGGLPSTDLPGRARVIGTAPDRGAFESGVDDSFLQTVTNTNDSGAGSLRTAITGANAHGSGLITFDIGSGCGPHVITLQSPLPSVTVPLIVNGYTQAGALVNDLDRGTDAKFCVVLEAGGASVTKGLQIPTGAGDGVSLFAKGLAFSGFSEAAIALGSGSGSSIGGNRFGGSASGHALQPNGAGIRVDANAHDTQIGSDDPADRNIIGGSSDGSGILVFGSLSGSTPVGSHDNQIIGNLIGVDWSGGADGHYTSLANGARGIYLAGHDNEISGNFIGANAQAGIYVANGGARGNTIENNAIGFFAEGIDLGNGAAGVRLDGDAGDAPSANVIRYNAIGYNVGPGVWIGIGRQNRTRQNQIFANGGLGIDLDVAGIQANDNDGAAPPADYANRGQNYPTLSNALGGGDTGRFTGLLESSLGDYRIDFYGTRGGCPVDDNRQAEYFIGTVSVSITKAAIGGNGAASIGAYLHSKDAPLRAGDGIMATATDGSGDTSELSACIVYQDDVIFANGFEFAF</sequence>
<evidence type="ECO:0000259" key="3">
    <source>
        <dbReference type="Pfam" id="PF13229"/>
    </source>
</evidence>
<reference evidence="4 5" key="1">
    <citation type="submission" date="2020-07" db="EMBL/GenBank/DDBJ databases">
        <title>Genomic Encyclopedia of Type Strains, Phase IV (KMG-V): Genome sequencing to study the core and pangenomes of soil and plant-associated prokaryotes.</title>
        <authorList>
            <person name="Whitman W."/>
        </authorList>
    </citation>
    <scope>NUCLEOTIDE SEQUENCE [LARGE SCALE GENOMIC DNA]</scope>
    <source>
        <strain evidence="4 5">RH2WT43</strain>
    </source>
</reference>
<dbReference type="AlphaFoldDB" id="A0A839F7J6"/>
<name>A0A839F7J6_9GAMM</name>
<feature type="signal peptide" evidence="2">
    <location>
        <begin position="1"/>
        <end position="33"/>
    </location>
</feature>
<evidence type="ECO:0000313" key="4">
    <source>
        <dbReference type="EMBL" id="MBA8889040.1"/>
    </source>
</evidence>
<dbReference type="InterPro" id="IPR012334">
    <property type="entry name" value="Pectin_lyas_fold"/>
</dbReference>
<keyword evidence="5" id="KW-1185">Reference proteome</keyword>
<dbReference type="InterPro" id="IPR011050">
    <property type="entry name" value="Pectin_lyase_fold/virulence"/>
</dbReference>
<dbReference type="RefSeq" id="WP_182532079.1">
    <property type="nucleotide sequence ID" value="NZ_JACGXL010000005.1"/>
</dbReference>
<gene>
    <name evidence="4" type="ORF">FHW12_003276</name>
</gene>
<feature type="chain" id="PRO_5032728420" description="Right handed beta helix domain-containing protein" evidence="2">
    <location>
        <begin position="34"/>
        <end position="825"/>
    </location>
</feature>
<dbReference type="Proteomes" id="UP000550401">
    <property type="component" value="Unassembled WGS sequence"/>
</dbReference>
<proteinExistence type="predicted"/>
<evidence type="ECO:0000313" key="5">
    <source>
        <dbReference type="Proteomes" id="UP000550401"/>
    </source>
</evidence>
<dbReference type="NCBIfam" id="NF041518">
    <property type="entry name" value="choice_anch_Q"/>
    <property type="match status" value="1"/>
</dbReference>
<keyword evidence="2" id="KW-0732">Signal</keyword>
<feature type="domain" description="Right handed beta helix" evidence="3">
    <location>
        <begin position="564"/>
        <end position="679"/>
    </location>
</feature>
<feature type="region of interest" description="Disordered" evidence="1">
    <location>
        <begin position="296"/>
        <end position="319"/>
    </location>
</feature>
<protein>
    <recommendedName>
        <fullName evidence="3">Right handed beta helix domain-containing protein</fullName>
    </recommendedName>
</protein>
<dbReference type="Pfam" id="PF13229">
    <property type="entry name" value="Beta_helix"/>
    <property type="match status" value="1"/>
</dbReference>
<dbReference type="Gene3D" id="2.160.20.10">
    <property type="entry name" value="Single-stranded right-handed beta-helix, Pectin lyase-like"/>
    <property type="match status" value="1"/>
</dbReference>